<protein>
    <submittedName>
        <fullName evidence="2">Uncharacterized protein</fullName>
    </submittedName>
</protein>
<evidence type="ECO:0000313" key="3">
    <source>
        <dbReference type="Proteomes" id="UP001222027"/>
    </source>
</evidence>
<dbReference type="PANTHER" id="PTHR38393:SF1">
    <property type="entry name" value="GLUTAMYL-TRNA (GLN) AMIDOTRANSFERASE SUBUNIT C"/>
    <property type="match status" value="1"/>
</dbReference>
<dbReference type="AlphaFoldDB" id="A0AAV8P0L1"/>
<evidence type="ECO:0000256" key="1">
    <source>
        <dbReference type="SAM" id="MobiDB-lite"/>
    </source>
</evidence>
<accession>A0AAV8P0L1</accession>
<evidence type="ECO:0000313" key="2">
    <source>
        <dbReference type="EMBL" id="KAJ8455975.1"/>
    </source>
</evidence>
<organism evidence="2 3">
    <name type="scientific">Ensete ventricosum</name>
    <name type="common">Abyssinian banana</name>
    <name type="synonym">Musa ensete</name>
    <dbReference type="NCBI Taxonomy" id="4639"/>
    <lineage>
        <taxon>Eukaryota</taxon>
        <taxon>Viridiplantae</taxon>
        <taxon>Streptophyta</taxon>
        <taxon>Embryophyta</taxon>
        <taxon>Tracheophyta</taxon>
        <taxon>Spermatophyta</taxon>
        <taxon>Magnoliopsida</taxon>
        <taxon>Liliopsida</taxon>
        <taxon>Zingiberales</taxon>
        <taxon>Musaceae</taxon>
        <taxon>Ensete</taxon>
    </lineage>
</organism>
<feature type="region of interest" description="Disordered" evidence="1">
    <location>
        <begin position="51"/>
        <end position="71"/>
    </location>
</feature>
<reference evidence="2 3" key="1">
    <citation type="submission" date="2022-12" db="EMBL/GenBank/DDBJ databases">
        <title>Chromosome-scale assembly of the Ensete ventricosum genome.</title>
        <authorList>
            <person name="Dussert Y."/>
            <person name="Stocks J."/>
            <person name="Wendawek A."/>
            <person name="Woldeyes F."/>
            <person name="Nichols R.A."/>
            <person name="Borrell J.S."/>
        </authorList>
    </citation>
    <scope>NUCLEOTIDE SEQUENCE [LARGE SCALE GENOMIC DNA]</scope>
    <source>
        <strain evidence="3">cv. Maze</strain>
        <tissue evidence="2">Seeds</tissue>
    </source>
</reference>
<gene>
    <name evidence="2" type="ORF">OPV22_034891</name>
</gene>
<keyword evidence="3" id="KW-1185">Reference proteome</keyword>
<dbReference type="Proteomes" id="UP001222027">
    <property type="component" value="Unassembled WGS sequence"/>
</dbReference>
<sequence>MRLRSRKPIFPFCYFDSVINSIRQGNIWEATSDIDILIGVFENIVPGPGYAQLREGGGGPEKRNNSEQRNN</sequence>
<comment type="caution">
    <text evidence="2">The sequence shown here is derived from an EMBL/GenBank/DDBJ whole genome shotgun (WGS) entry which is preliminary data.</text>
</comment>
<dbReference type="PANTHER" id="PTHR38393">
    <property type="entry name" value="GLUTAMYL-TRNA (GLN) AMIDOTRANSFERASE SUBUNIT C"/>
    <property type="match status" value="1"/>
</dbReference>
<dbReference type="EMBL" id="JAQQAF010000016">
    <property type="protein sequence ID" value="KAJ8455975.1"/>
    <property type="molecule type" value="Genomic_DNA"/>
</dbReference>
<feature type="compositionally biased region" description="Basic and acidic residues" evidence="1">
    <location>
        <begin position="60"/>
        <end position="71"/>
    </location>
</feature>
<name>A0AAV8P0L1_ENSVE</name>
<proteinExistence type="predicted"/>